<dbReference type="Proteomes" id="UP001148614">
    <property type="component" value="Unassembled WGS sequence"/>
</dbReference>
<dbReference type="VEuPathDB" id="FungiDB:F4678DRAFT_483291"/>
<dbReference type="AlphaFoldDB" id="A0A9W8NH54"/>
<feature type="compositionally biased region" description="Low complexity" evidence="1">
    <location>
        <begin position="1"/>
        <end position="30"/>
    </location>
</feature>
<protein>
    <submittedName>
        <fullName evidence="2">Uncharacterized protein</fullName>
    </submittedName>
</protein>
<feature type="region of interest" description="Disordered" evidence="1">
    <location>
        <begin position="1010"/>
        <end position="1068"/>
    </location>
</feature>
<feature type="compositionally biased region" description="Low complexity" evidence="1">
    <location>
        <begin position="1018"/>
        <end position="1029"/>
    </location>
</feature>
<name>A0A9W8NH54_9PEZI</name>
<keyword evidence="3" id="KW-1185">Reference proteome</keyword>
<evidence type="ECO:0000256" key="1">
    <source>
        <dbReference type="SAM" id="MobiDB-lite"/>
    </source>
</evidence>
<sequence>MSSSSQSSQSSQGSQGSQGSQASQASSSSAVDPDVATQQWIDFADWIPKDIGYNWFSFCRALVENHHDVTDILHPPAPPEVPDYIQAPPAQPQQALNNAAPGGRRGDVVNVKIPADKVPDKDPAKGSWDHVRYHPEWTEIKSSMTYVVLENYTEKFMRTPANRWRVNNYRDAIFNIRPALRFEDTIKNPTEYALRFGIAEGRQDGRSRMSPTWSHTRNPVDDLANQVESLDEYSKLIAIELSREIREARGEMPFSSQEILPEVMDAVLKRDGLLNNTQLKAEVAKAAEGGMSLDQMVEELEVKHPRLRELHRNFLDNALDDQDYQRIILDGMTTDELIQTNAHTMANDVVIDLDNPIDRLFQRERWMDSTWKGSQSEYPKLAYNLGGIREEWNVRTNDVLWNALQPALRLASKILENQPPQLEAIYNMLTRQPIDPRLDARQNRVPPTLTKYVLQENLDINKTYPALRALENHYLFEWKDEALTYLHRNLQIDLDSGYSLGVSNYDAEWEIGQDEPYTKFCLGASGMWEEGQDQYIKLTIAVESVWPLLVDQYSESEKMACSFEIANTLLHELARQPKGIRQYLMSLEHVLWARGDGEPYFEDSPSMELGFDMENSLFGAAGFSHTMAPRHYPALHFARQDTHPQLTDFNRTDTVCPYYHYVRAVPLDTLSRFFRKSFWTGEFAAYGWAALRVRSDTFIQKYQLQPPNVGILDGILRSRFQDGTTRFLAAVPYILYRSRQRVLAEYLTARILEINWQYHYQVWWMNMILNNWNSRLMYPLPWSVELLMQHFNNADLLSATTSAADRAVLSGAWQDMFGSGGQLMVQYMVVYSQVQEDVGYMQRIVFQYPMGQSHGYTYSRQPNDAIDIIQTRLTTLRERTGLIAQRANDFRDMAQTVPEQSEWEAWRDRFYAMSRAYDQMLTDLDEVGKPRTHPFDTAAKARFNRLPTDEWTLPTKRWEKMAIREYQRAPQAVRNTIDEFFEKLNDTRLKNLNGKVTRYSAGILQLPVDHEDHPLLPSGPQSSAAVPPAQSEPPPSPMSGVIFGQPGGTQPSLDNDAPRRISRPSTASTAFQSYATSLLASRGGSQTQPAATNIFAQQQPIRRVSPGSRQLGQGSGRAAFQMFPNPFVDRTIMTSEAVAFEGQRRLREQAAQMQNAAAGIYTTQPMWRERRHVDSDDEMVT</sequence>
<gene>
    <name evidence="2" type="ORF">NPX13_g4269</name>
</gene>
<proteinExistence type="predicted"/>
<dbReference type="EMBL" id="JANPWZ010000591">
    <property type="protein sequence ID" value="KAJ3574737.1"/>
    <property type="molecule type" value="Genomic_DNA"/>
</dbReference>
<evidence type="ECO:0000313" key="2">
    <source>
        <dbReference type="EMBL" id="KAJ3574737.1"/>
    </source>
</evidence>
<accession>A0A9W8NH54</accession>
<feature type="region of interest" description="Disordered" evidence="1">
    <location>
        <begin position="1"/>
        <end position="31"/>
    </location>
</feature>
<evidence type="ECO:0000313" key="3">
    <source>
        <dbReference type="Proteomes" id="UP001148614"/>
    </source>
</evidence>
<organism evidence="2 3">
    <name type="scientific">Xylaria arbuscula</name>
    <dbReference type="NCBI Taxonomy" id="114810"/>
    <lineage>
        <taxon>Eukaryota</taxon>
        <taxon>Fungi</taxon>
        <taxon>Dikarya</taxon>
        <taxon>Ascomycota</taxon>
        <taxon>Pezizomycotina</taxon>
        <taxon>Sordariomycetes</taxon>
        <taxon>Xylariomycetidae</taxon>
        <taxon>Xylariales</taxon>
        <taxon>Xylariaceae</taxon>
        <taxon>Xylaria</taxon>
    </lineage>
</organism>
<reference evidence="2" key="1">
    <citation type="submission" date="2022-07" db="EMBL/GenBank/DDBJ databases">
        <title>Genome Sequence of Xylaria arbuscula.</title>
        <authorList>
            <person name="Buettner E."/>
        </authorList>
    </citation>
    <scope>NUCLEOTIDE SEQUENCE</scope>
    <source>
        <strain evidence="2">VT107</strain>
    </source>
</reference>
<comment type="caution">
    <text evidence="2">The sequence shown here is derived from an EMBL/GenBank/DDBJ whole genome shotgun (WGS) entry which is preliminary data.</text>
</comment>